<organism evidence="8 9">
    <name type="scientific">Enterococcus alcedinis</name>
    <dbReference type="NCBI Taxonomy" id="1274384"/>
    <lineage>
        <taxon>Bacteria</taxon>
        <taxon>Bacillati</taxon>
        <taxon>Bacillota</taxon>
        <taxon>Bacilli</taxon>
        <taxon>Lactobacillales</taxon>
        <taxon>Enterococcaceae</taxon>
        <taxon>Enterococcus</taxon>
    </lineage>
</organism>
<dbReference type="Gene3D" id="3.30.460.20">
    <property type="entry name" value="CorA soluble domain-like"/>
    <property type="match status" value="1"/>
</dbReference>
<dbReference type="PANTHER" id="PTHR47891">
    <property type="entry name" value="TRANSPORTER-RELATED"/>
    <property type="match status" value="1"/>
</dbReference>
<dbReference type="Pfam" id="PF01544">
    <property type="entry name" value="CorA"/>
    <property type="match status" value="1"/>
</dbReference>
<feature type="coiled-coil region" evidence="6">
    <location>
        <begin position="153"/>
        <end position="180"/>
    </location>
</feature>
<evidence type="ECO:0000256" key="4">
    <source>
        <dbReference type="ARBA" id="ARBA00022989"/>
    </source>
</evidence>
<comment type="similarity">
    <text evidence="2">Belongs to the CorA metal ion transporter (MIT) (TC 1.A.35) family.</text>
</comment>
<evidence type="ECO:0000256" key="6">
    <source>
        <dbReference type="SAM" id="Coils"/>
    </source>
</evidence>
<keyword evidence="9" id="KW-1185">Reference proteome</keyword>
<proteinExistence type="inferred from homology"/>
<sequence length="318" mass="36883">MISNFKINNRQLVLQDKKDADTVWTHIEKPSEEQIQQLSREYQLPKDYLTAILDDSENSREEGLEQAVFHKAILILLQFPHEVVDENGYIQFKTYPLSLIITTDQKILTVSNRPPLFFDFIHEQSLPVNDMSIEINLFLQVLWRLVISYNDCLKKMKRHLESLEKQIQVSTENKQLYQLMNFQKSLVLFESASQGNYDTLMTLSKTSVFTKNHAYQNNLHDVLVEVRQARTSIHIQLQLTQHMTDIFSAVVSNNLNNVMKILTSLTIVLTIPTIIGGIFGMNVSLPFSKNESAFFFISVITLLLCWIAIRYLKKKNLL</sequence>
<reference evidence="8" key="2">
    <citation type="submission" date="2020-09" db="EMBL/GenBank/DDBJ databases">
        <authorList>
            <person name="Sun Q."/>
            <person name="Sedlacek I."/>
        </authorList>
    </citation>
    <scope>NUCLEOTIDE SEQUENCE</scope>
    <source>
        <strain evidence="8">CCM 8433</strain>
    </source>
</reference>
<dbReference type="SUPFAM" id="SSF144083">
    <property type="entry name" value="Magnesium transport protein CorA, transmembrane region"/>
    <property type="match status" value="1"/>
</dbReference>
<keyword evidence="4 7" id="KW-1133">Transmembrane helix</keyword>
<dbReference type="GO" id="GO:0046873">
    <property type="term" value="F:metal ion transmembrane transporter activity"/>
    <property type="evidence" value="ECO:0007669"/>
    <property type="project" value="InterPro"/>
</dbReference>
<dbReference type="InterPro" id="IPR045861">
    <property type="entry name" value="CorA_cytoplasmic_dom"/>
</dbReference>
<comment type="subcellular location">
    <subcellularLocation>
        <location evidence="1">Membrane</location>
        <topology evidence="1">Multi-pass membrane protein</topology>
    </subcellularLocation>
</comment>
<evidence type="ECO:0000313" key="8">
    <source>
        <dbReference type="EMBL" id="GGI65856.1"/>
    </source>
</evidence>
<dbReference type="InterPro" id="IPR045863">
    <property type="entry name" value="CorA_TM1_TM2"/>
</dbReference>
<dbReference type="CDD" id="cd12827">
    <property type="entry name" value="EcCorA_ZntB-like_u2"/>
    <property type="match status" value="1"/>
</dbReference>
<gene>
    <name evidence="8" type="primary">corA2</name>
    <name evidence="8" type="ORF">GCM10011482_15100</name>
</gene>
<feature type="transmembrane region" description="Helical" evidence="7">
    <location>
        <begin position="293"/>
        <end position="312"/>
    </location>
</feature>
<dbReference type="EMBL" id="BMDT01000006">
    <property type="protein sequence ID" value="GGI65856.1"/>
    <property type="molecule type" value="Genomic_DNA"/>
</dbReference>
<dbReference type="AlphaFoldDB" id="A0A917N4X8"/>
<dbReference type="PANTHER" id="PTHR47891:SF1">
    <property type="entry name" value="CORA-MAGNESIUM AND COBALT TRANSPORTER"/>
    <property type="match status" value="1"/>
</dbReference>
<comment type="caution">
    <text evidence="8">The sequence shown here is derived from an EMBL/GenBank/DDBJ whole genome shotgun (WGS) entry which is preliminary data.</text>
</comment>
<name>A0A917N4X8_9ENTE</name>
<keyword evidence="6" id="KW-0175">Coiled coil</keyword>
<evidence type="ECO:0000256" key="1">
    <source>
        <dbReference type="ARBA" id="ARBA00004141"/>
    </source>
</evidence>
<protein>
    <submittedName>
        <fullName evidence="8">Magnesium transporter</fullName>
    </submittedName>
</protein>
<evidence type="ECO:0000256" key="2">
    <source>
        <dbReference type="ARBA" id="ARBA00009765"/>
    </source>
</evidence>
<evidence type="ECO:0000256" key="7">
    <source>
        <dbReference type="SAM" id="Phobius"/>
    </source>
</evidence>
<keyword evidence="5 7" id="KW-0472">Membrane</keyword>
<reference evidence="8" key="1">
    <citation type="journal article" date="2014" name="Int. J. Syst. Evol. Microbiol.">
        <title>Complete genome sequence of Corynebacterium casei LMG S-19264T (=DSM 44701T), isolated from a smear-ripened cheese.</title>
        <authorList>
            <consortium name="US DOE Joint Genome Institute (JGI-PGF)"/>
            <person name="Walter F."/>
            <person name="Albersmeier A."/>
            <person name="Kalinowski J."/>
            <person name="Ruckert C."/>
        </authorList>
    </citation>
    <scope>NUCLEOTIDE SEQUENCE</scope>
    <source>
        <strain evidence="8">CCM 8433</strain>
    </source>
</reference>
<evidence type="ECO:0000256" key="5">
    <source>
        <dbReference type="ARBA" id="ARBA00023136"/>
    </source>
</evidence>
<dbReference type="RefSeq" id="WP_188367697.1">
    <property type="nucleotide sequence ID" value="NZ_BMDT01000006.1"/>
</dbReference>
<accession>A0A917N4X8</accession>
<evidence type="ECO:0000313" key="9">
    <source>
        <dbReference type="Proteomes" id="UP000622610"/>
    </source>
</evidence>
<dbReference type="SUPFAM" id="SSF143865">
    <property type="entry name" value="CorA soluble domain-like"/>
    <property type="match status" value="1"/>
</dbReference>
<feature type="transmembrane region" description="Helical" evidence="7">
    <location>
        <begin position="261"/>
        <end position="281"/>
    </location>
</feature>
<dbReference type="InterPro" id="IPR002523">
    <property type="entry name" value="MgTranspt_CorA/ZnTranspt_ZntB"/>
</dbReference>
<dbReference type="InterPro" id="IPR047199">
    <property type="entry name" value="CorA-like"/>
</dbReference>
<dbReference type="GO" id="GO:0016020">
    <property type="term" value="C:membrane"/>
    <property type="evidence" value="ECO:0007669"/>
    <property type="project" value="UniProtKB-SubCell"/>
</dbReference>
<dbReference type="Gene3D" id="1.20.58.340">
    <property type="entry name" value="Magnesium transport protein CorA, transmembrane region"/>
    <property type="match status" value="2"/>
</dbReference>
<evidence type="ECO:0000256" key="3">
    <source>
        <dbReference type="ARBA" id="ARBA00022692"/>
    </source>
</evidence>
<keyword evidence="3 7" id="KW-0812">Transmembrane</keyword>
<dbReference type="Proteomes" id="UP000622610">
    <property type="component" value="Unassembled WGS sequence"/>
</dbReference>